<accession>A0ABQ5XL64</accession>
<dbReference type="PROSITE" id="PS51318">
    <property type="entry name" value="TAT"/>
    <property type="match status" value="1"/>
</dbReference>
<keyword evidence="6" id="KW-1185">Reference proteome</keyword>
<evidence type="ECO:0000256" key="1">
    <source>
        <dbReference type="ARBA" id="ARBA00009717"/>
    </source>
</evidence>
<dbReference type="Gene3D" id="3.40.720.10">
    <property type="entry name" value="Alkaline Phosphatase, subunit A"/>
    <property type="match status" value="2"/>
</dbReference>
<dbReference type="InterPro" id="IPR017767">
    <property type="entry name" value="PC-PLC"/>
</dbReference>
<dbReference type="EMBL" id="BSOB01000010">
    <property type="protein sequence ID" value="GLQ92441.1"/>
    <property type="molecule type" value="Genomic_DNA"/>
</dbReference>
<comment type="similarity">
    <text evidence="1">Belongs to the bacterial phospholipase C family.</text>
</comment>
<dbReference type="NCBIfam" id="TIGR03396">
    <property type="entry name" value="PC_PLC"/>
    <property type="match status" value="1"/>
</dbReference>
<feature type="domain" description="Bacterial phospholipase C C-terminal" evidence="4">
    <location>
        <begin position="496"/>
        <end position="578"/>
    </location>
</feature>
<name>A0ABQ5XL64_9GAMM</name>
<dbReference type="InterPro" id="IPR008475">
    <property type="entry name" value="PLipase_C_C"/>
</dbReference>
<sequence>MTSMSRRRFLQLLGSTTLASMLPASITRALEIPAHRRTGTIEDVEHIVILMQENRSFDHYFGSLKGVRGFGDPRPVNLSSGNSVWYQPDGSGYVLPFHPTAPDLGLQFLEDLAHDWTSTHSAWNAGQYDQWVPTKGTTTMAYLTREDIPYHYALADAFTVCDAYHCSVLGPTDPNRYYMWTGWVGNDGTGGGPVIDNAEAGYGWSTYPEVLQDAGISWKIYQDAGTGLDAAGFWGWTDDAYIGNYGDNSLLYFNQYRNAQPNSPLYQGARTGTNISAGGGLFDQLRSDVLANKLPQVSWIAAPEAYTEHPNWPANYGAWYVSQVLDALTSNPDVFSKTVLFITYDENDGFFDHAVPPCVPPSDAHGQSTVSTANEIFPGNIYYPAGPYGLGPRVPMIVVSPWSKGGFVCSEVFDHTSIIQFIEKRYGLPEPNITAWRRAVCGDLTSAFDFAKPNGAQVPLPNTQAYVPPDNLRHPDYSPMPPTNQALPVQEQGVKPARALPYDLQAHGHWEDGNLRIDFHNEGRAGACFHVRSAGTSSGPWFYTVEAEKSLSATWPIQGAYELHAYGPNGFVRSFKGDSASRKTVLQIASRYEREHARIVLMLANDGRDYCNVSVENLYNGESVTYLLKPGEHAEKPWHLGDSYGWYDLIVRADAEAGFVQRLAGHVEAGEASVTDPAIGQARWLNYQKL</sequence>
<dbReference type="PANTHER" id="PTHR31956:SF1">
    <property type="entry name" value="NON-SPECIFIC PHOSPHOLIPASE C1"/>
    <property type="match status" value="1"/>
</dbReference>
<protein>
    <recommendedName>
        <fullName evidence="2">phospholipase C</fullName>
        <ecNumber evidence="2">3.1.4.3</ecNumber>
    </recommendedName>
</protein>
<evidence type="ECO:0000256" key="2">
    <source>
        <dbReference type="ARBA" id="ARBA00012018"/>
    </source>
</evidence>
<evidence type="ECO:0000313" key="6">
    <source>
        <dbReference type="Proteomes" id="UP001156670"/>
    </source>
</evidence>
<dbReference type="Pfam" id="PF05506">
    <property type="entry name" value="PLipase_C_C"/>
    <property type="match status" value="2"/>
</dbReference>
<dbReference type="Proteomes" id="UP001156670">
    <property type="component" value="Unassembled WGS sequence"/>
</dbReference>
<dbReference type="CDD" id="cd16014">
    <property type="entry name" value="PLC"/>
    <property type="match status" value="1"/>
</dbReference>
<feature type="domain" description="Bacterial phospholipase C C-terminal" evidence="4">
    <location>
        <begin position="588"/>
        <end position="666"/>
    </location>
</feature>
<comment type="caution">
    <text evidence="5">The sequence shown here is derived from an EMBL/GenBank/DDBJ whole genome shotgun (WGS) entry which is preliminary data.</text>
</comment>
<reference evidence="6" key="1">
    <citation type="journal article" date="2019" name="Int. J. Syst. Evol. Microbiol.">
        <title>The Global Catalogue of Microorganisms (GCM) 10K type strain sequencing project: providing services to taxonomists for standard genome sequencing and annotation.</title>
        <authorList>
            <consortium name="The Broad Institute Genomics Platform"/>
            <consortium name="The Broad Institute Genome Sequencing Center for Infectious Disease"/>
            <person name="Wu L."/>
            <person name="Ma J."/>
        </authorList>
    </citation>
    <scope>NUCLEOTIDE SEQUENCE [LARGE SCALE GENOMIC DNA]</scope>
    <source>
        <strain evidence="6">NBRC 111980</strain>
    </source>
</reference>
<evidence type="ECO:0000259" key="4">
    <source>
        <dbReference type="Pfam" id="PF05506"/>
    </source>
</evidence>
<proteinExistence type="inferred from homology"/>
<dbReference type="RefSeq" id="WP_284320171.1">
    <property type="nucleotide sequence ID" value="NZ_BSOB01000010.1"/>
</dbReference>
<dbReference type="InterPro" id="IPR007312">
    <property type="entry name" value="Phosphoesterase"/>
</dbReference>
<gene>
    <name evidence="5" type="ORF">GCM10007901_13920</name>
</gene>
<evidence type="ECO:0000256" key="3">
    <source>
        <dbReference type="ARBA" id="ARBA00022801"/>
    </source>
</evidence>
<dbReference type="Pfam" id="PF04185">
    <property type="entry name" value="Phosphoesterase"/>
    <property type="match status" value="1"/>
</dbReference>
<dbReference type="EC" id="3.1.4.3" evidence="2"/>
<dbReference type="SUPFAM" id="SSF53649">
    <property type="entry name" value="Alkaline phosphatase-like"/>
    <property type="match status" value="1"/>
</dbReference>
<dbReference type="PANTHER" id="PTHR31956">
    <property type="entry name" value="NON-SPECIFIC PHOSPHOLIPASE C4-RELATED"/>
    <property type="match status" value="1"/>
</dbReference>
<evidence type="ECO:0000313" key="5">
    <source>
        <dbReference type="EMBL" id="GLQ92441.1"/>
    </source>
</evidence>
<keyword evidence="3" id="KW-0378">Hydrolase</keyword>
<dbReference type="InterPro" id="IPR017850">
    <property type="entry name" value="Alkaline_phosphatase_core_sf"/>
</dbReference>
<organism evidence="5 6">
    <name type="scientific">Dyella acidisoli</name>
    <dbReference type="NCBI Taxonomy" id="1867834"/>
    <lineage>
        <taxon>Bacteria</taxon>
        <taxon>Pseudomonadati</taxon>
        <taxon>Pseudomonadota</taxon>
        <taxon>Gammaproteobacteria</taxon>
        <taxon>Lysobacterales</taxon>
        <taxon>Rhodanobacteraceae</taxon>
        <taxon>Dyella</taxon>
    </lineage>
</organism>
<dbReference type="InterPro" id="IPR006311">
    <property type="entry name" value="TAT_signal"/>
</dbReference>